<keyword evidence="3" id="KW-1185">Reference proteome</keyword>
<proteinExistence type="predicted"/>
<dbReference type="EMBL" id="FORH01000002">
    <property type="protein sequence ID" value="SFJ20352.1"/>
    <property type="molecule type" value="Genomic_DNA"/>
</dbReference>
<evidence type="ECO:0000313" key="3">
    <source>
        <dbReference type="Proteomes" id="UP000199630"/>
    </source>
</evidence>
<dbReference type="AlphaFoldDB" id="A0A1I3PFS3"/>
<accession>A0A1I3PFS3</accession>
<dbReference type="STRING" id="588602.SAMN04487991_1664"/>
<dbReference type="RefSeq" id="WP_177213066.1">
    <property type="nucleotide sequence ID" value="NZ_FORH01000002.1"/>
</dbReference>
<dbReference type="Proteomes" id="UP000199630">
    <property type="component" value="Unassembled WGS sequence"/>
</dbReference>
<evidence type="ECO:0000256" key="1">
    <source>
        <dbReference type="SAM" id="MobiDB-lite"/>
    </source>
</evidence>
<sequence length="252" mass="27159">MGTSASSKGGRGRNPLVPDWADDQPGAPIPPSDPNRYRSFRKSFGDYVSGGGGKAPLQKSLGKFARQASGGAAVGPRRLGQVITAGGAFGETLKAIADGNDVTGLDPDRYTGKTVDQFAQAIAEHVSGDSPDADAINVAVQEAIEHVLDFDANFDPNSLTDDNITQIMIEYLAQSIFQIIVNEAGNSWNRSDDVVTTAKCETEILDLTREHVEQSFASQVQQAGIKLGSDAVERYMRTAARHVWQTWERFDD</sequence>
<gene>
    <name evidence="2" type="ORF">SAMN04487991_1664</name>
</gene>
<feature type="region of interest" description="Disordered" evidence="1">
    <location>
        <begin position="1"/>
        <end position="40"/>
    </location>
</feature>
<protein>
    <submittedName>
        <fullName evidence="2">Uncharacterized protein</fullName>
    </submittedName>
</protein>
<name>A0A1I3PFS3_9RHOB</name>
<evidence type="ECO:0000313" key="2">
    <source>
        <dbReference type="EMBL" id="SFJ20352.1"/>
    </source>
</evidence>
<reference evidence="3" key="1">
    <citation type="submission" date="2016-10" db="EMBL/GenBank/DDBJ databases">
        <authorList>
            <person name="Varghese N."/>
            <person name="Submissions S."/>
        </authorList>
    </citation>
    <scope>NUCLEOTIDE SEQUENCE [LARGE SCALE GENOMIC DNA]</scope>
    <source>
        <strain evidence="3">DSM 26471</strain>
    </source>
</reference>
<organism evidence="2 3">
    <name type="scientific">Celeribacter neptunius</name>
    <dbReference type="NCBI Taxonomy" id="588602"/>
    <lineage>
        <taxon>Bacteria</taxon>
        <taxon>Pseudomonadati</taxon>
        <taxon>Pseudomonadota</taxon>
        <taxon>Alphaproteobacteria</taxon>
        <taxon>Rhodobacterales</taxon>
        <taxon>Roseobacteraceae</taxon>
        <taxon>Celeribacter</taxon>
    </lineage>
</organism>